<sequence length="752" mass="82375">MHNILDQKGLEALEAQEPQRFQRSAEGGFYLSLKGLELTPLGDLDTAKLEKLAGIVRGLAFAAIDGIKSGHPGGSSSKVEQLLALFFSGLVAFDPLNPKHAGRDRFVWSAGHCTPLFHSFLALIYETLQRQGNIIDKEALGAVLPECLARFRHCDGPAGHVESKYALADASTGSSGHGFSAALGLATLQHSNGLKSKVYVIAGDAETEEGMSYEARNLANTLGMDNIIVSLDFNHFGIDGPITEVISSYYLNHWFALGWNVIEVNGHNFTELTYAYKKAHQGFGNGKPTAVICHTIKGRFYGKLEGTADSHGTPAAHPDYVVIMKNLGFDIPGIEGDVKKDIDVVVAQINKDDEAFILKGINANRINLTDENELIEQLKKALAGRPLVDYRKIQRPEVLPPELIFKEGDLVPVRKATEAFFKWLMGQTTFFYIGSGDLAKSILTGAAENVYGLISKDNPLGRGLRFGIAEQNMAMMSCALTQDVLPGGHQAMSVFSTYGVFTSIMANPVRMALVSNAVNPKTKGFFIMLAAHDGPETGEDGPTHQGLFWMSLFDAYPGIKVYKPLDANEAVEMLFHSLEHGEPVALSVMRPGTPVFKRGLTEDGRYSVPPAREANNGAYVFKPFDGNGKKKVVLAVCGGQVMANVLAILPELEQNLDVKIVAVTSPELFERLRERDLKKAQAVLSDKERQYVITLHNGWSGFMWRFLLPGNYEQRTLEIDKFLKAGPPKEVYEMAKFDAEGIKEQILNAIKN</sequence>
<accession>A0A2M7D5S9</accession>
<dbReference type="EMBL" id="PEUE01000057">
    <property type="protein sequence ID" value="PIV38382.1"/>
    <property type="molecule type" value="Genomic_DNA"/>
</dbReference>
<protein>
    <recommendedName>
        <fullName evidence="5">Transketolase-like pyrimidine-binding domain-containing protein</fullName>
    </recommendedName>
</protein>
<dbReference type="SUPFAM" id="SSF52922">
    <property type="entry name" value="TK C-terminal domain-like"/>
    <property type="match status" value="1"/>
</dbReference>
<reference evidence="7" key="1">
    <citation type="submission" date="2017-09" db="EMBL/GenBank/DDBJ databases">
        <title>Depth-based differentiation of microbial function through sediment-hosted aquifers and enrichment of novel symbionts in the deep terrestrial subsurface.</title>
        <authorList>
            <person name="Probst A.J."/>
            <person name="Ladd B."/>
            <person name="Jarett J.K."/>
            <person name="Geller-Mcgrath D.E."/>
            <person name="Sieber C.M.K."/>
            <person name="Emerson J.B."/>
            <person name="Anantharaman K."/>
            <person name="Thomas B.C."/>
            <person name="Malmstrom R."/>
            <person name="Stieglmeier M."/>
            <person name="Klingl A."/>
            <person name="Woyke T."/>
            <person name="Ryan C.M."/>
            <person name="Banfield J.F."/>
        </authorList>
    </citation>
    <scope>NUCLEOTIDE SEQUENCE [LARGE SCALE GENOMIC DNA]</scope>
</reference>
<evidence type="ECO:0000256" key="2">
    <source>
        <dbReference type="ARBA" id="ARBA00001964"/>
    </source>
</evidence>
<dbReference type="GO" id="GO:0004802">
    <property type="term" value="F:transketolase activity"/>
    <property type="evidence" value="ECO:0007669"/>
    <property type="project" value="UniProtKB-EC"/>
</dbReference>
<name>A0A2M7D5S9_9BACT</name>
<dbReference type="InterPro" id="IPR005474">
    <property type="entry name" value="Transketolase_N"/>
</dbReference>
<dbReference type="Proteomes" id="UP000229247">
    <property type="component" value="Unassembled WGS sequence"/>
</dbReference>
<gene>
    <name evidence="6" type="ORF">COS30_02420</name>
</gene>
<evidence type="ECO:0000313" key="6">
    <source>
        <dbReference type="EMBL" id="PIV38382.1"/>
    </source>
</evidence>
<comment type="catalytic activity">
    <reaction evidence="4">
        <text>D-sedoheptulose 7-phosphate + D-glyceraldehyde 3-phosphate = aldehydo-D-ribose 5-phosphate + D-xylulose 5-phosphate</text>
        <dbReference type="Rhea" id="RHEA:10508"/>
        <dbReference type="ChEBI" id="CHEBI:57483"/>
        <dbReference type="ChEBI" id="CHEBI:57737"/>
        <dbReference type="ChEBI" id="CHEBI:58273"/>
        <dbReference type="ChEBI" id="CHEBI:59776"/>
        <dbReference type="EC" id="2.2.1.1"/>
    </reaction>
</comment>
<dbReference type="GO" id="GO:0005829">
    <property type="term" value="C:cytosol"/>
    <property type="evidence" value="ECO:0007669"/>
    <property type="project" value="TreeGrafter"/>
</dbReference>
<evidence type="ECO:0000259" key="5">
    <source>
        <dbReference type="SMART" id="SM00861"/>
    </source>
</evidence>
<comment type="similarity">
    <text evidence="3">Belongs to the transketolase family.</text>
</comment>
<dbReference type="PANTHER" id="PTHR43522">
    <property type="entry name" value="TRANSKETOLASE"/>
    <property type="match status" value="1"/>
</dbReference>
<dbReference type="Pfam" id="PF00456">
    <property type="entry name" value="Transketolase_N"/>
    <property type="match status" value="1"/>
</dbReference>
<dbReference type="Gene3D" id="3.40.50.920">
    <property type="match status" value="1"/>
</dbReference>
<dbReference type="GO" id="GO:0006098">
    <property type="term" value="P:pentose-phosphate shunt"/>
    <property type="evidence" value="ECO:0007669"/>
    <property type="project" value="TreeGrafter"/>
</dbReference>
<dbReference type="SMART" id="SM00861">
    <property type="entry name" value="Transket_pyr"/>
    <property type="match status" value="1"/>
</dbReference>
<comment type="cofactor">
    <cofactor evidence="2">
        <name>thiamine diphosphate</name>
        <dbReference type="ChEBI" id="CHEBI:58937"/>
    </cofactor>
</comment>
<evidence type="ECO:0000313" key="7">
    <source>
        <dbReference type="Proteomes" id="UP000229247"/>
    </source>
</evidence>
<comment type="caution">
    <text evidence="6">The sequence shown here is derived from an EMBL/GenBank/DDBJ whole genome shotgun (WGS) entry which is preliminary data.</text>
</comment>
<feature type="domain" description="Transketolase-like pyrimidine-binding" evidence="5">
    <location>
        <begin position="411"/>
        <end position="595"/>
    </location>
</feature>
<dbReference type="AlphaFoldDB" id="A0A2M7D5S9"/>
<dbReference type="InterPro" id="IPR005475">
    <property type="entry name" value="Transketolase-like_Pyr-bd"/>
</dbReference>
<dbReference type="Gene3D" id="3.40.50.970">
    <property type="match status" value="2"/>
</dbReference>
<dbReference type="SUPFAM" id="SSF52518">
    <property type="entry name" value="Thiamin diphosphate-binding fold (THDP-binding)"/>
    <property type="match status" value="2"/>
</dbReference>
<evidence type="ECO:0000256" key="1">
    <source>
        <dbReference type="ARBA" id="ARBA00001946"/>
    </source>
</evidence>
<proteinExistence type="inferred from homology"/>
<evidence type="ECO:0000256" key="4">
    <source>
        <dbReference type="ARBA" id="ARBA00049473"/>
    </source>
</evidence>
<organism evidence="6 7">
    <name type="scientific">Candidatus Portnoybacteria bacterium CG02_land_8_20_14_3_00_45_8</name>
    <dbReference type="NCBI Taxonomy" id="1974807"/>
    <lineage>
        <taxon>Bacteria</taxon>
        <taxon>Candidatus Portnoyibacteriota</taxon>
    </lineage>
</organism>
<dbReference type="InterPro" id="IPR033247">
    <property type="entry name" value="Transketolase_fam"/>
</dbReference>
<dbReference type="Pfam" id="PF02779">
    <property type="entry name" value="Transket_pyr"/>
    <property type="match status" value="1"/>
</dbReference>
<comment type="cofactor">
    <cofactor evidence="1">
        <name>Mg(2+)</name>
        <dbReference type="ChEBI" id="CHEBI:18420"/>
    </cofactor>
</comment>
<evidence type="ECO:0000256" key="3">
    <source>
        <dbReference type="ARBA" id="ARBA00007131"/>
    </source>
</evidence>
<dbReference type="PANTHER" id="PTHR43522:SF2">
    <property type="entry name" value="TRANSKETOLASE 1-RELATED"/>
    <property type="match status" value="1"/>
</dbReference>
<dbReference type="InterPro" id="IPR009014">
    <property type="entry name" value="Transketo_C/PFOR_II"/>
</dbReference>
<dbReference type="InterPro" id="IPR029061">
    <property type="entry name" value="THDP-binding"/>
</dbReference>